<dbReference type="EMBL" id="DF820480">
    <property type="protein sequence ID" value="GAK61515.1"/>
    <property type="molecule type" value="Genomic_DNA"/>
</dbReference>
<protein>
    <submittedName>
        <fullName evidence="2">Uncharacterized protein</fullName>
    </submittedName>
</protein>
<keyword evidence="3" id="KW-1185">Reference proteome</keyword>
<reference evidence="2" key="1">
    <citation type="journal article" date="2015" name="PeerJ">
        <title>First genomic representation of candidate bacterial phylum KSB3 points to enhanced environmental sensing as a trigger of wastewater bulking.</title>
        <authorList>
            <person name="Sekiguchi Y."/>
            <person name="Ohashi A."/>
            <person name="Parks D.H."/>
            <person name="Yamauchi T."/>
            <person name="Tyson G.W."/>
            <person name="Hugenholtz P."/>
        </authorList>
    </citation>
    <scope>NUCLEOTIDE SEQUENCE [LARGE SCALE GENOMIC DNA]</scope>
</reference>
<feature type="region of interest" description="Disordered" evidence="1">
    <location>
        <begin position="51"/>
        <end position="81"/>
    </location>
</feature>
<evidence type="ECO:0000313" key="2">
    <source>
        <dbReference type="EMBL" id="GAK61515.1"/>
    </source>
</evidence>
<gene>
    <name evidence="2" type="ORF">U27_01416</name>
</gene>
<feature type="compositionally biased region" description="Polar residues" evidence="1">
    <location>
        <begin position="51"/>
        <end position="62"/>
    </location>
</feature>
<dbReference type="Proteomes" id="UP000030661">
    <property type="component" value="Unassembled WGS sequence"/>
</dbReference>
<dbReference type="AlphaFoldDB" id="A0A081CAB0"/>
<organism evidence="2">
    <name type="scientific">Vecturithrix granuli</name>
    <dbReference type="NCBI Taxonomy" id="1499967"/>
    <lineage>
        <taxon>Bacteria</taxon>
        <taxon>Candidatus Moduliflexota</taxon>
        <taxon>Candidatus Vecturitrichia</taxon>
        <taxon>Candidatus Vecturitrichales</taxon>
        <taxon>Candidatus Vecturitrichaceae</taxon>
        <taxon>Candidatus Vecturithrix</taxon>
    </lineage>
</organism>
<dbReference type="STRING" id="1499967.U27_01416"/>
<evidence type="ECO:0000313" key="3">
    <source>
        <dbReference type="Proteomes" id="UP000030661"/>
    </source>
</evidence>
<accession>A0A081CAB0</accession>
<proteinExistence type="predicted"/>
<sequence>MMDQATLCENPNKTLEGIKTIILPQQFLLRLRENPNKTLEGIKTFLSPSLKQPASLSENPNKTLEGIKTPPIVPLGSQRPM</sequence>
<name>A0A081CAB0_VECG1</name>
<evidence type="ECO:0000256" key="1">
    <source>
        <dbReference type="SAM" id="MobiDB-lite"/>
    </source>
</evidence>
<dbReference type="HOGENOM" id="CLU_2566871_0_0_0"/>